<dbReference type="PRINTS" id="PR00385">
    <property type="entry name" value="P450"/>
</dbReference>
<evidence type="ECO:0000256" key="14">
    <source>
        <dbReference type="ARBA" id="ARBA00023098"/>
    </source>
</evidence>
<dbReference type="GO" id="GO:0006704">
    <property type="term" value="P:glucocorticoid biosynthetic process"/>
    <property type="evidence" value="ECO:0007669"/>
    <property type="project" value="TreeGrafter"/>
</dbReference>
<dbReference type="Gene3D" id="1.10.630.10">
    <property type="entry name" value="Cytochrome P450"/>
    <property type="match status" value="2"/>
</dbReference>
<sequence length="650" mass="73571">MLARAAPKPGTLWGCPPARAGGCRRARGTAAPFHAPPITPSPRPFNQLPGDWRAGWLNLYRFWQEGGFHNVHHIMARKFQQFGPIYRDKLGVYESVNIISPRDAATLFQAEGMLPERFSVPPWVAYRDFRNKPYGVLLKTGEAWRSDRLMLNKEVLSPQVVEGFVPLLSEVGEDFVRRARAQVGKSGRECWTADFTHELFRFALECECQGHESLQDVSLPKHPVAGCPRWATCCISPSFILRDGQTSFSPEAIGSRGMSSLQTSREQLSTVDKTLFYHLLIINWKPALSNKGCLHGPMMLGVRRRPSQVPVAMERLELAVEGWRGWGRGPLWPDPLMGAVLAAVCHVLFGERLGLLQDFVDPEAQRFIDAVTLMFHTTSPMLYLPPALLRHLNAKTWRDHVQAWDAIFTQADQCIQNVYRDLRLQRKSTKEYMGILCNLIMQDKLPLDDIKASITEMMAGGVDTTSMTLQWAMFELARSPGVQEQLRAEVLAAKREAAGDRVKMLKTIRLLKAAIKETLRLHPVAVTLQRYTTQEVILQDYRIPPKTLVQVGLYAMGRDAEVFPKPEQFSPQRWLAAGPKHFKGLSFGFGPRQCLGRRIAELEMQLFLMHILENFKIETMRAVEVGTKFDLILIPDKPIYLTLRPLESPA</sequence>
<evidence type="ECO:0000313" key="24">
    <source>
        <dbReference type="Proteomes" id="UP001333110"/>
    </source>
</evidence>
<protein>
    <recommendedName>
        <fullName evidence="5 22">Cholesterol side-chain cleavage enzyme, mitochondrial</fullName>
        <ecNumber evidence="4 22">1.14.15.6</ecNumber>
    </recommendedName>
    <alternativeName>
        <fullName evidence="22">Cholesterol desmolase</fullName>
    </alternativeName>
</protein>
<dbReference type="PRINTS" id="PR00463">
    <property type="entry name" value="EP450I"/>
</dbReference>
<dbReference type="EMBL" id="JAUNZN010000005">
    <property type="protein sequence ID" value="KAK4820773.1"/>
    <property type="molecule type" value="Genomic_DNA"/>
</dbReference>
<proteinExistence type="inferred from homology"/>
<comment type="subcellular location">
    <subcellularLocation>
        <location evidence="22">Mitochondrion inner membrane</location>
        <topology evidence="22">Peripheral membrane protein</topology>
    </subcellularLocation>
    <text evidence="22">Localizes to the matrix side of the mitochondrion inner membrane.</text>
</comment>
<dbReference type="GO" id="GO:0008203">
    <property type="term" value="P:cholesterol metabolic process"/>
    <property type="evidence" value="ECO:0007669"/>
    <property type="project" value="UniProtKB-KW"/>
</dbReference>
<keyword evidence="12 20" id="KW-0408">Iron</keyword>
<evidence type="ECO:0000256" key="9">
    <source>
        <dbReference type="ARBA" id="ARBA00022792"/>
    </source>
</evidence>
<dbReference type="FunFam" id="1.10.630.10:FF:000015">
    <property type="entry name" value="Cholesterol side-chain cleavage enzyme, mitochondrial"/>
    <property type="match status" value="1"/>
</dbReference>
<evidence type="ECO:0000256" key="11">
    <source>
        <dbReference type="ARBA" id="ARBA00023002"/>
    </source>
</evidence>
<accession>A0AAN7S7R5</accession>
<dbReference type="SUPFAM" id="SSF48264">
    <property type="entry name" value="Cytochrome P450"/>
    <property type="match status" value="2"/>
</dbReference>
<dbReference type="InterPro" id="IPR050479">
    <property type="entry name" value="CYP11_CYP27_families"/>
</dbReference>
<dbReference type="EC" id="1.14.15.6" evidence="4 22"/>
<keyword evidence="18 22" id="KW-0753">Steroid metabolism</keyword>
<keyword evidence="15 22" id="KW-0496">Mitochondrion</keyword>
<evidence type="ECO:0000256" key="4">
    <source>
        <dbReference type="ARBA" id="ARBA00012764"/>
    </source>
</evidence>
<keyword evidence="7 20" id="KW-0349">Heme</keyword>
<keyword evidence="13 21" id="KW-0503">Monooxygenase</keyword>
<gene>
    <name evidence="23" type="ORF">QYF61_006113</name>
</gene>
<keyword evidence="8 20" id="KW-0479">Metal-binding</keyword>
<keyword evidence="24" id="KW-1185">Reference proteome</keyword>
<evidence type="ECO:0000256" key="6">
    <source>
        <dbReference type="ARBA" id="ARBA00022548"/>
    </source>
</evidence>
<reference evidence="23 24" key="1">
    <citation type="journal article" date="2023" name="J. Hered.">
        <title>Chromosome-level genome of the wood stork (Mycteria americana) provides insight into avian chromosome evolution.</title>
        <authorList>
            <person name="Flamio R. Jr."/>
            <person name="Ramstad K.M."/>
        </authorList>
    </citation>
    <scope>NUCLEOTIDE SEQUENCE [LARGE SCALE GENOMIC DNA]</scope>
    <source>
        <strain evidence="23">JAX WOST 10</strain>
    </source>
</reference>
<evidence type="ECO:0000256" key="22">
    <source>
        <dbReference type="RuleBase" id="RU364077"/>
    </source>
</evidence>
<dbReference type="GO" id="GO:0005506">
    <property type="term" value="F:iron ion binding"/>
    <property type="evidence" value="ECO:0007669"/>
    <property type="project" value="InterPro"/>
</dbReference>
<evidence type="ECO:0000256" key="15">
    <source>
        <dbReference type="ARBA" id="ARBA00023128"/>
    </source>
</evidence>
<keyword evidence="17 22" id="KW-1207">Sterol metabolism</keyword>
<evidence type="ECO:0000256" key="13">
    <source>
        <dbReference type="ARBA" id="ARBA00023033"/>
    </source>
</evidence>
<comment type="similarity">
    <text evidence="3 21">Belongs to the cytochrome P450 family.</text>
</comment>
<evidence type="ECO:0000256" key="12">
    <source>
        <dbReference type="ARBA" id="ARBA00023004"/>
    </source>
</evidence>
<evidence type="ECO:0000256" key="20">
    <source>
        <dbReference type="PIRSR" id="PIRSR602401-1"/>
    </source>
</evidence>
<comment type="catalytic activity">
    <reaction evidence="22">
        <text>6 reduced [adrenodoxin] + cholesterol + 3 O2 + 6 H(+) = 4-methylpentanal + pregnenolone + 6 oxidized [adrenodoxin] + 4 H2O</text>
        <dbReference type="Rhea" id="RHEA:35739"/>
        <dbReference type="Rhea" id="RHEA-COMP:9998"/>
        <dbReference type="Rhea" id="RHEA-COMP:9999"/>
        <dbReference type="ChEBI" id="CHEBI:15377"/>
        <dbReference type="ChEBI" id="CHEBI:15378"/>
        <dbReference type="ChEBI" id="CHEBI:15379"/>
        <dbReference type="ChEBI" id="CHEBI:16113"/>
        <dbReference type="ChEBI" id="CHEBI:16581"/>
        <dbReference type="ChEBI" id="CHEBI:17998"/>
        <dbReference type="ChEBI" id="CHEBI:33737"/>
        <dbReference type="ChEBI" id="CHEBI:33738"/>
        <dbReference type="EC" id="1.14.15.6"/>
    </reaction>
</comment>
<dbReference type="InterPro" id="IPR036396">
    <property type="entry name" value="Cyt_P450_sf"/>
</dbReference>
<dbReference type="Pfam" id="PF00067">
    <property type="entry name" value="p450"/>
    <property type="match status" value="2"/>
</dbReference>
<keyword evidence="14 22" id="KW-0443">Lipid metabolism</keyword>
<evidence type="ECO:0000256" key="16">
    <source>
        <dbReference type="ARBA" id="ARBA00023136"/>
    </source>
</evidence>
<keyword evidence="6 22" id="KW-0153">Cholesterol metabolism</keyword>
<organism evidence="23 24">
    <name type="scientific">Mycteria americana</name>
    <name type="common">Wood stork</name>
    <dbReference type="NCBI Taxonomy" id="33587"/>
    <lineage>
        <taxon>Eukaryota</taxon>
        <taxon>Metazoa</taxon>
        <taxon>Chordata</taxon>
        <taxon>Craniata</taxon>
        <taxon>Vertebrata</taxon>
        <taxon>Euteleostomi</taxon>
        <taxon>Archelosauria</taxon>
        <taxon>Archosauria</taxon>
        <taxon>Dinosauria</taxon>
        <taxon>Saurischia</taxon>
        <taxon>Theropoda</taxon>
        <taxon>Coelurosauria</taxon>
        <taxon>Aves</taxon>
        <taxon>Neognathae</taxon>
        <taxon>Neoaves</taxon>
        <taxon>Aequornithes</taxon>
        <taxon>Ciconiiformes</taxon>
        <taxon>Ciconiidae</taxon>
        <taxon>Mycteria</taxon>
    </lineage>
</organism>
<dbReference type="GO" id="GO:0020037">
    <property type="term" value="F:heme binding"/>
    <property type="evidence" value="ECO:0007669"/>
    <property type="project" value="InterPro"/>
</dbReference>
<dbReference type="PANTHER" id="PTHR24279">
    <property type="entry name" value="CYTOCHROME P450"/>
    <property type="match status" value="1"/>
</dbReference>
<comment type="pathway">
    <text evidence="2 22">Lipid metabolism; C21-steroid hormone metabolism.</text>
</comment>
<dbReference type="PANTHER" id="PTHR24279:SF3">
    <property type="entry name" value="CHOLESTEROL SIDE-CHAIN CLEAVAGE ENZYME, MITOCHONDRIAL"/>
    <property type="match status" value="1"/>
</dbReference>
<comment type="caution">
    <text evidence="23">The sequence shown here is derived from an EMBL/GenBank/DDBJ whole genome shotgun (WGS) entry which is preliminary data.</text>
</comment>
<evidence type="ECO:0000256" key="8">
    <source>
        <dbReference type="ARBA" id="ARBA00022723"/>
    </source>
</evidence>
<dbReference type="InterPro" id="IPR002401">
    <property type="entry name" value="Cyt_P450_E_grp-I"/>
</dbReference>
<dbReference type="InterPro" id="IPR017972">
    <property type="entry name" value="Cyt_P450_CS"/>
</dbReference>
<keyword evidence="10 22" id="KW-0809">Transit peptide</keyword>
<evidence type="ECO:0000313" key="23">
    <source>
        <dbReference type="EMBL" id="KAK4820773.1"/>
    </source>
</evidence>
<dbReference type="GO" id="GO:0034650">
    <property type="term" value="P:cortisol metabolic process"/>
    <property type="evidence" value="ECO:0007669"/>
    <property type="project" value="TreeGrafter"/>
</dbReference>
<dbReference type="GO" id="GO:0008386">
    <property type="term" value="F:cholesterol monooxygenase (side-chain-cleaving) activity"/>
    <property type="evidence" value="ECO:0007669"/>
    <property type="project" value="UniProtKB-EC"/>
</dbReference>
<dbReference type="GO" id="GO:0006700">
    <property type="term" value="P:C21-steroid hormone biosynthetic process"/>
    <property type="evidence" value="ECO:0007669"/>
    <property type="project" value="TreeGrafter"/>
</dbReference>
<keyword evidence="19 22" id="KW-0755">Steroidogenesis</keyword>
<keyword evidence="16 22" id="KW-0472">Membrane</keyword>
<name>A0AAN7S7R5_MYCAM</name>
<keyword evidence="9" id="KW-0999">Mitochondrion inner membrane</keyword>
<dbReference type="Proteomes" id="UP001333110">
    <property type="component" value="Unassembled WGS sequence"/>
</dbReference>
<evidence type="ECO:0000256" key="5">
    <source>
        <dbReference type="ARBA" id="ARBA00019844"/>
    </source>
</evidence>
<evidence type="ECO:0000256" key="17">
    <source>
        <dbReference type="ARBA" id="ARBA00023166"/>
    </source>
</evidence>
<keyword evidence="11 21" id="KW-0560">Oxidoreductase</keyword>
<dbReference type="InterPro" id="IPR001128">
    <property type="entry name" value="Cyt_P450"/>
</dbReference>
<evidence type="ECO:0000256" key="1">
    <source>
        <dbReference type="ARBA" id="ARBA00001971"/>
    </source>
</evidence>
<evidence type="ECO:0000256" key="3">
    <source>
        <dbReference type="ARBA" id="ARBA00010617"/>
    </source>
</evidence>
<dbReference type="PROSITE" id="PS00086">
    <property type="entry name" value="CYTOCHROME_P450"/>
    <property type="match status" value="1"/>
</dbReference>
<dbReference type="GO" id="GO:0005743">
    <property type="term" value="C:mitochondrial inner membrane"/>
    <property type="evidence" value="ECO:0007669"/>
    <property type="project" value="UniProtKB-SubCell"/>
</dbReference>
<evidence type="ECO:0000256" key="7">
    <source>
        <dbReference type="ARBA" id="ARBA00022617"/>
    </source>
</evidence>
<evidence type="ECO:0000256" key="21">
    <source>
        <dbReference type="RuleBase" id="RU000461"/>
    </source>
</evidence>
<dbReference type="AlphaFoldDB" id="A0AAN7S7R5"/>
<evidence type="ECO:0000256" key="18">
    <source>
        <dbReference type="ARBA" id="ARBA00023221"/>
    </source>
</evidence>
<evidence type="ECO:0000256" key="10">
    <source>
        <dbReference type="ARBA" id="ARBA00022946"/>
    </source>
</evidence>
<evidence type="ECO:0000256" key="2">
    <source>
        <dbReference type="ARBA" id="ARBA00005108"/>
    </source>
</evidence>
<comment type="function">
    <text evidence="22">A cytochrome P450 monooxygenase that catalyzes the side-chain hydroxylation and cleavage of cholesterol to pregnenolone, the precursor of most steroid hormones. Catalyzes three sequential oxidation reactions of cholesterol, namely the hydroxylation at C22 followed with the hydroxylation at C20 to yield 20R,22R-hydroxycholesterol that is further cleaved between C20 and C22 to yield the C21-steroid pregnenolone and 4-methylpentanal. Mechanistically, uses molecular oxygen inserting one oxygen atom into a substrate and reducing the second into a water molecule. Two electrons are provided by NADPH via a two-protein mitochondrial transfer system comprising flavoprotein FDXR (adrenodoxin/ferredoxin reductase) and nonheme iron-sulfur protein FDX1 or FDX2 (adrenodoxin/ferredoxin).</text>
</comment>
<comment type="cofactor">
    <cofactor evidence="1 20 22">
        <name>heme</name>
        <dbReference type="ChEBI" id="CHEBI:30413"/>
    </cofactor>
</comment>
<feature type="binding site" description="axial binding residue" evidence="20">
    <location>
        <position position="594"/>
    </location>
    <ligand>
        <name>heme</name>
        <dbReference type="ChEBI" id="CHEBI:30413"/>
    </ligand>
    <ligandPart>
        <name>Fe</name>
        <dbReference type="ChEBI" id="CHEBI:18248"/>
    </ligandPart>
</feature>
<evidence type="ECO:0000256" key="19">
    <source>
        <dbReference type="ARBA" id="ARBA00023250"/>
    </source>
</evidence>
<dbReference type="GO" id="GO:0071375">
    <property type="term" value="P:cellular response to peptide hormone stimulus"/>
    <property type="evidence" value="ECO:0007669"/>
    <property type="project" value="TreeGrafter"/>
</dbReference>